<proteinExistence type="predicted"/>
<gene>
    <name evidence="1" type="ORF">GTP41_14515</name>
</gene>
<accession>A0A6N9HJ48</accession>
<evidence type="ECO:0000313" key="1">
    <source>
        <dbReference type="EMBL" id="MYN03307.1"/>
    </source>
</evidence>
<organism evidence="1 2">
    <name type="scientific">Pseudoduganella guangdongensis</name>
    <dbReference type="NCBI Taxonomy" id="2692179"/>
    <lineage>
        <taxon>Bacteria</taxon>
        <taxon>Pseudomonadati</taxon>
        <taxon>Pseudomonadota</taxon>
        <taxon>Betaproteobacteria</taxon>
        <taxon>Burkholderiales</taxon>
        <taxon>Oxalobacteraceae</taxon>
        <taxon>Telluria group</taxon>
        <taxon>Pseudoduganella</taxon>
    </lineage>
</organism>
<comment type="caution">
    <text evidence="1">The sequence shown here is derived from an EMBL/GenBank/DDBJ whole genome shotgun (WGS) entry which is preliminary data.</text>
</comment>
<dbReference type="RefSeq" id="WP_161026277.1">
    <property type="nucleotide sequence ID" value="NZ_WWCJ01000009.1"/>
</dbReference>
<dbReference type="EMBL" id="WWCJ01000009">
    <property type="protein sequence ID" value="MYN03307.1"/>
    <property type="molecule type" value="Genomic_DNA"/>
</dbReference>
<reference evidence="1 2" key="1">
    <citation type="submission" date="2019-12" db="EMBL/GenBank/DDBJ databases">
        <title>Novel species isolated from a subtropical stream in China.</title>
        <authorList>
            <person name="Lu H."/>
        </authorList>
    </citation>
    <scope>NUCLEOTIDE SEQUENCE [LARGE SCALE GENOMIC DNA]</scope>
    <source>
        <strain evidence="1 2">DS3</strain>
    </source>
</reference>
<evidence type="ECO:0000313" key="2">
    <source>
        <dbReference type="Proteomes" id="UP000448575"/>
    </source>
</evidence>
<dbReference type="AlphaFoldDB" id="A0A6N9HJ48"/>
<keyword evidence="2" id="KW-1185">Reference proteome</keyword>
<name>A0A6N9HJ48_9BURK</name>
<dbReference type="Proteomes" id="UP000448575">
    <property type="component" value="Unassembled WGS sequence"/>
</dbReference>
<protein>
    <submittedName>
        <fullName evidence="1">Uncharacterized protein</fullName>
    </submittedName>
</protein>
<sequence length="141" mass="16303">MSKSNITISGKTLWYQDDPFAIWLRVMALNLKSYRSDDHVWTYETADSWMSMTKMLGVSNVMGVDLDVDFDTFQKAWVLRNIVKRIREIINQLDDGSLDLVARAIGLNVSCSIEEVQEIHNSVEAMLIERLEFLRSDVREV</sequence>